<name>A0A6N2T1F2_9FIRM</name>
<protein>
    <submittedName>
        <fullName evidence="2">Cell division protein FtsL</fullName>
    </submittedName>
</protein>
<sequence length="162" mass="18163">MDYARQSTAYDLSRYEQHLRPQPPELHVVGRGNSRAAANRALGLRLACTALAVVSMLAVMLYNNAILTELTEEYNAQSTRYEELKSEGVRLQSELEGKMSLRNVEDYASANMGLSKTEAYQIEYVQLNKGDRVVLAQSPANAGPWGRIQEGFQAFLEYLMPN</sequence>
<accession>A0A6N2T1F2</accession>
<evidence type="ECO:0000313" key="2">
    <source>
        <dbReference type="EMBL" id="VYS99334.1"/>
    </source>
</evidence>
<keyword evidence="1" id="KW-0812">Transmembrane</keyword>
<reference evidence="2" key="1">
    <citation type="submission" date="2019-11" db="EMBL/GenBank/DDBJ databases">
        <authorList>
            <person name="Feng L."/>
        </authorList>
    </citation>
    <scope>NUCLEOTIDE SEQUENCE</scope>
    <source>
        <strain evidence="2">AundefinedLFYP135</strain>
    </source>
</reference>
<dbReference type="AlphaFoldDB" id="A0A6N2T1F2"/>
<organism evidence="2">
    <name type="scientific">uncultured Anaerotruncus sp</name>
    <dbReference type="NCBI Taxonomy" id="905011"/>
    <lineage>
        <taxon>Bacteria</taxon>
        <taxon>Bacillati</taxon>
        <taxon>Bacillota</taxon>
        <taxon>Clostridia</taxon>
        <taxon>Eubacteriales</taxon>
        <taxon>Oscillospiraceae</taxon>
        <taxon>Anaerotruncus</taxon>
        <taxon>environmental samples</taxon>
    </lineage>
</organism>
<dbReference type="EMBL" id="CACRSL010000003">
    <property type="protein sequence ID" value="VYS99334.1"/>
    <property type="molecule type" value="Genomic_DNA"/>
</dbReference>
<keyword evidence="2" id="KW-0132">Cell division</keyword>
<keyword evidence="2" id="KW-0131">Cell cycle</keyword>
<dbReference type="GO" id="GO:0051301">
    <property type="term" value="P:cell division"/>
    <property type="evidence" value="ECO:0007669"/>
    <property type="project" value="UniProtKB-KW"/>
</dbReference>
<gene>
    <name evidence="2" type="primary">ftsL_2</name>
    <name evidence="2" type="ORF">AULFYP135_01211</name>
</gene>
<proteinExistence type="predicted"/>
<feature type="transmembrane region" description="Helical" evidence="1">
    <location>
        <begin position="42"/>
        <end position="62"/>
    </location>
</feature>
<evidence type="ECO:0000256" key="1">
    <source>
        <dbReference type="SAM" id="Phobius"/>
    </source>
</evidence>
<keyword evidence="1" id="KW-1133">Transmembrane helix</keyword>
<keyword evidence="1" id="KW-0472">Membrane</keyword>